<dbReference type="CDD" id="cd01948">
    <property type="entry name" value="EAL"/>
    <property type="match status" value="1"/>
</dbReference>
<name>A0A212LVQ3_9FIRM</name>
<dbReference type="InterPro" id="IPR035919">
    <property type="entry name" value="EAL_sf"/>
</dbReference>
<dbReference type="SUPFAM" id="SSF55073">
    <property type="entry name" value="Nucleotide cyclase"/>
    <property type="match status" value="1"/>
</dbReference>
<feature type="domain" description="EAL" evidence="2">
    <location>
        <begin position="345"/>
        <end position="597"/>
    </location>
</feature>
<keyword evidence="1" id="KW-0472">Membrane</keyword>
<dbReference type="Gene3D" id="3.30.70.270">
    <property type="match status" value="1"/>
</dbReference>
<accession>A0A212LVQ3</accession>
<gene>
    <name evidence="4" type="ORF">KL86SPO_40188</name>
</gene>
<feature type="transmembrane region" description="Helical" evidence="1">
    <location>
        <begin position="130"/>
        <end position="155"/>
    </location>
</feature>
<dbReference type="NCBIfam" id="TIGR00254">
    <property type="entry name" value="GGDEF"/>
    <property type="match status" value="1"/>
</dbReference>
<dbReference type="PROSITE" id="PS50883">
    <property type="entry name" value="EAL"/>
    <property type="match status" value="1"/>
</dbReference>
<feature type="domain" description="GGDEF" evidence="3">
    <location>
        <begin position="203"/>
        <end position="336"/>
    </location>
</feature>
<evidence type="ECO:0000256" key="1">
    <source>
        <dbReference type="SAM" id="Phobius"/>
    </source>
</evidence>
<keyword evidence="1" id="KW-0812">Transmembrane</keyword>
<dbReference type="SMART" id="SM00052">
    <property type="entry name" value="EAL"/>
    <property type="match status" value="1"/>
</dbReference>
<dbReference type="SUPFAM" id="SSF141868">
    <property type="entry name" value="EAL domain-like"/>
    <property type="match status" value="1"/>
</dbReference>
<dbReference type="PANTHER" id="PTHR44757">
    <property type="entry name" value="DIGUANYLATE CYCLASE DGCP"/>
    <property type="match status" value="1"/>
</dbReference>
<dbReference type="SMART" id="SM00267">
    <property type="entry name" value="GGDEF"/>
    <property type="match status" value="1"/>
</dbReference>
<dbReference type="InterPro" id="IPR029787">
    <property type="entry name" value="Nucleotide_cyclase"/>
</dbReference>
<evidence type="ECO:0000259" key="3">
    <source>
        <dbReference type="PROSITE" id="PS50887"/>
    </source>
</evidence>
<evidence type="ECO:0000259" key="2">
    <source>
        <dbReference type="PROSITE" id="PS50883"/>
    </source>
</evidence>
<evidence type="ECO:0008006" key="5">
    <source>
        <dbReference type="Google" id="ProtNLM"/>
    </source>
</evidence>
<dbReference type="AlphaFoldDB" id="A0A212LVQ3"/>
<keyword evidence="1" id="KW-1133">Transmembrane helix</keyword>
<reference evidence="4" key="1">
    <citation type="submission" date="2016-08" db="EMBL/GenBank/DDBJ databases">
        <authorList>
            <person name="Seilhamer J.J."/>
        </authorList>
    </citation>
    <scope>NUCLEOTIDE SEQUENCE</scope>
    <source>
        <strain evidence="4">86</strain>
    </source>
</reference>
<dbReference type="PROSITE" id="PS50887">
    <property type="entry name" value="GGDEF"/>
    <property type="match status" value="1"/>
</dbReference>
<evidence type="ECO:0000313" key="4">
    <source>
        <dbReference type="EMBL" id="SCM81704.1"/>
    </source>
</evidence>
<dbReference type="PANTHER" id="PTHR44757:SF2">
    <property type="entry name" value="BIOFILM ARCHITECTURE MAINTENANCE PROTEIN MBAA"/>
    <property type="match status" value="1"/>
</dbReference>
<dbReference type="Pfam" id="PF00990">
    <property type="entry name" value="GGDEF"/>
    <property type="match status" value="1"/>
</dbReference>
<dbReference type="CDD" id="cd01949">
    <property type="entry name" value="GGDEF"/>
    <property type="match status" value="1"/>
</dbReference>
<feature type="transmembrane region" description="Helical" evidence="1">
    <location>
        <begin position="20"/>
        <end position="39"/>
    </location>
</feature>
<dbReference type="InterPro" id="IPR043128">
    <property type="entry name" value="Rev_trsase/Diguanyl_cyclase"/>
</dbReference>
<protein>
    <recommendedName>
        <fullName evidence="5">Diguanylate cyclase/phosphodiesterase</fullName>
    </recommendedName>
</protein>
<proteinExistence type="predicted"/>
<feature type="transmembrane region" description="Helical" evidence="1">
    <location>
        <begin position="51"/>
        <end position="68"/>
    </location>
</feature>
<sequence>MYVLRLISELGLVSAPATPYLFSANQFVSLLSGIFLAWGTDAFGGHERKRVWIGLSIVGGLWIVAGNYLSLPAALLYMPIFIFLGLVNLWVGGTMLTYPIAGAGKIIAGCTFIVWGLHKVNYPFLRDVTWFATWGYLLGAILALAAALGMLIMYFEKEIAERKVAESQVRQLIYFDSLTGLPNRTSLKERLTEELEKVSRGQAGGAVLFIDLDDFKLINDTFGYTCGDEVIIKAGSYIFGDAAATDIVARIGDDEFIVLLLNRTDRQEIAAITERISQALTRDYTLCGTSIRVSASIGVALYPEDGDKAEDLFKKADLALYAAKESGKNSWRFYKKSMQQDACENMSIQHNLRYAIERGELALHYQPIVSLPDRDIISFEALLRWTSPEHGAVPPDRFIKLAEQSDLIHLLGRWVLREACKFARTMTDLGLSQISVSVNISPCQLEARDFVSLVCRSIETAAIQPSQLELEVTENVLIHSMEDSIRKLQELKVYGVRLSLDDFGVGYSSLTYLKNLPVKKLKIDKSFIDKILSDDAQFAGAIIHMAHSLGLVVVAEGVETEQQAAELFKYRCDYIQGYLLSRPVPWEQAIDLLISFRREAPLLKLNCRQ</sequence>
<dbReference type="RefSeq" id="WP_288184652.1">
    <property type="nucleotide sequence ID" value="NZ_LT608335.1"/>
</dbReference>
<organism evidence="4">
    <name type="scientific">uncultured Sporomusa sp</name>
    <dbReference type="NCBI Taxonomy" id="307249"/>
    <lineage>
        <taxon>Bacteria</taxon>
        <taxon>Bacillati</taxon>
        <taxon>Bacillota</taxon>
        <taxon>Negativicutes</taxon>
        <taxon>Selenomonadales</taxon>
        <taxon>Sporomusaceae</taxon>
        <taxon>Sporomusa</taxon>
        <taxon>environmental samples</taxon>
    </lineage>
</organism>
<dbReference type="Pfam" id="PF00563">
    <property type="entry name" value="EAL"/>
    <property type="match status" value="1"/>
</dbReference>
<feature type="transmembrane region" description="Helical" evidence="1">
    <location>
        <begin position="98"/>
        <end position="118"/>
    </location>
</feature>
<dbReference type="InterPro" id="IPR001633">
    <property type="entry name" value="EAL_dom"/>
</dbReference>
<dbReference type="InterPro" id="IPR000160">
    <property type="entry name" value="GGDEF_dom"/>
</dbReference>
<dbReference type="InterPro" id="IPR052155">
    <property type="entry name" value="Biofilm_reg_signaling"/>
</dbReference>
<dbReference type="EMBL" id="FMJE01000004">
    <property type="protein sequence ID" value="SCM81704.1"/>
    <property type="molecule type" value="Genomic_DNA"/>
</dbReference>
<dbReference type="Gene3D" id="3.20.20.450">
    <property type="entry name" value="EAL domain"/>
    <property type="match status" value="1"/>
</dbReference>